<evidence type="ECO:0000256" key="3">
    <source>
        <dbReference type="ARBA" id="ARBA00022723"/>
    </source>
</evidence>
<dbReference type="AlphaFoldDB" id="A0A645A907"/>
<dbReference type="Pfam" id="PF01926">
    <property type="entry name" value="MMR_HSR1"/>
    <property type="match status" value="1"/>
</dbReference>
<dbReference type="EMBL" id="VSSQ01012416">
    <property type="protein sequence ID" value="MPM49188.1"/>
    <property type="molecule type" value="Genomic_DNA"/>
</dbReference>
<dbReference type="Gene3D" id="6.10.250.2860">
    <property type="match status" value="1"/>
</dbReference>
<dbReference type="Pfam" id="PF16360">
    <property type="entry name" value="GTP-bdg_M"/>
    <property type="match status" value="1"/>
</dbReference>
<dbReference type="PANTHER" id="PTHR10229">
    <property type="entry name" value="GTP-BINDING PROTEIN HFLX"/>
    <property type="match status" value="1"/>
</dbReference>
<dbReference type="InterPro" id="IPR032305">
    <property type="entry name" value="GTP-bd_M"/>
</dbReference>
<dbReference type="InterPro" id="IPR027417">
    <property type="entry name" value="P-loop_NTPase"/>
</dbReference>
<dbReference type="PRINTS" id="PR00326">
    <property type="entry name" value="GTP1OBG"/>
</dbReference>
<comment type="caution">
    <text evidence="8">The sequence shown here is derived from an EMBL/GenBank/DDBJ whole genome shotgun (WGS) entry which is preliminary data.</text>
</comment>
<keyword evidence="6" id="KW-0342">GTP-binding</keyword>
<dbReference type="InterPro" id="IPR016496">
    <property type="entry name" value="GTPase_HflX"/>
</dbReference>
<dbReference type="HAMAP" id="MF_00900">
    <property type="entry name" value="GTPase_HflX"/>
    <property type="match status" value="1"/>
</dbReference>
<evidence type="ECO:0000259" key="7">
    <source>
        <dbReference type="PROSITE" id="PS51705"/>
    </source>
</evidence>
<keyword evidence="5" id="KW-0460">Magnesium</keyword>
<keyword evidence="4" id="KW-0547">Nucleotide-binding</keyword>
<dbReference type="Gene3D" id="3.40.50.11060">
    <property type="entry name" value="GTPase HflX, N-terminal domain"/>
    <property type="match status" value="1"/>
</dbReference>
<dbReference type="InterPro" id="IPR025121">
    <property type="entry name" value="GTPase_HflX_N"/>
</dbReference>
<evidence type="ECO:0000256" key="5">
    <source>
        <dbReference type="ARBA" id="ARBA00022842"/>
    </source>
</evidence>
<dbReference type="GO" id="GO:0046872">
    <property type="term" value="F:metal ion binding"/>
    <property type="evidence" value="ECO:0007669"/>
    <property type="project" value="UniProtKB-KW"/>
</dbReference>
<gene>
    <name evidence="8" type="primary">hflX_25</name>
    <name evidence="8" type="ORF">SDC9_95916</name>
</gene>
<dbReference type="GO" id="GO:0005525">
    <property type="term" value="F:GTP binding"/>
    <property type="evidence" value="ECO:0007669"/>
    <property type="project" value="UniProtKB-KW"/>
</dbReference>
<sequence>MKNQINEPTTREKAVLVALELPGDTWAPEDSLKELTALVDTAGGEVIQTFQQKRPHPDSAFYVGKGKAEEIGRYCNEVGADLLVFNDSLSPSQLRNISEQTDCRVLDRNQLILDIFAQRANSAEGKLQVELAQLKYTLPRLSGMGKSLSRLGGGIGTRGPGESKLEQDRRHIRNRIDLLETAIDEVGKRRLVTKGSRQRSGIPVVALVGYTNAGKSSLLNWICNADEFAEDKLFATLDSVTRVFQLSNKREILMSDTVGFIHKLPHTLVAAFRSTLDELKDADLLLHVIDISDSNYEEQIQTTVSLLEELEIQQPIIRVFNKVDALFQPGILQRALTSHSNAVAISVKNNIGREALLQAIEEHFSQDRVVYRFEVPYDKGELMKTIYQQTTVLERAEDENGVTFLLESKPEVKQILLAKLDNKRGTPNE</sequence>
<dbReference type="PROSITE" id="PS51705">
    <property type="entry name" value="G_HFLX"/>
    <property type="match status" value="1"/>
</dbReference>
<feature type="domain" description="Hflx-type G" evidence="7">
    <location>
        <begin position="203"/>
        <end position="368"/>
    </location>
</feature>
<proteinExistence type="inferred from homology"/>
<dbReference type="Gene3D" id="3.40.50.300">
    <property type="entry name" value="P-loop containing nucleotide triphosphate hydrolases"/>
    <property type="match status" value="1"/>
</dbReference>
<name>A0A645A907_9ZZZZ</name>
<evidence type="ECO:0000256" key="6">
    <source>
        <dbReference type="ARBA" id="ARBA00023134"/>
    </source>
</evidence>
<dbReference type="GO" id="GO:0043022">
    <property type="term" value="F:ribosome binding"/>
    <property type="evidence" value="ECO:0007669"/>
    <property type="project" value="TreeGrafter"/>
</dbReference>
<dbReference type="FunFam" id="3.40.50.11060:FF:000001">
    <property type="entry name" value="GTPase HflX"/>
    <property type="match status" value="1"/>
</dbReference>
<dbReference type="PIRSF" id="PIRSF006809">
    <property type="entry name" value="GTP-binding_hflX_prd"/>
    <property type="match status" value="1"/>
</dbReference>
<reference evidence="8" key="1">
    <citation type="submission" date="2019-08" db="EMBL/GenBank/DDBJ databases">
        <authorList>
            <person name="Kucharzyk K."/>
            <person name="Murdoch R.W."/>
            <person name="Higgins S."/>
            <person name="Loffler F."/>
        </authorList>
    </citation>
    <scope>NUCLEOTIDE SEQUENCE</scope>
</reference>
<evidence type="ECO:0000256" key="2">
    <source>
        <dbReference type="ARBA" id="ARBA00022490"/>
    </source>
</evidence>
<keyword evidence="3" id="KW-0479">Metal-binding</keyword>
<dbReference type="Pfam" id="PF13167">
    <property type="entry name" value="GTP-bdg_N"/>
    <property type="match status" value="1"/>
</dbReference>
<dbReference type="GO" id="GO:0005737">
    <property type="term" value="C:cytoplasm"/>
    <property type="evidence" value="ECO:0007669"/>
    <property type="project" value="UniProtKB-SubCell"/>
</dbReference>
<comment type="subcellular location">
    <subcellularLocation>
        <location evidence="1">Cytoplasm</location>
    </subcellularLocation>
</comment>
<evidence type="ECO:0000256" key="1">
    <source>
        <dbReference type="ARBA" id="ARBA00004496"/>
    </source>
</evidence>
<keyword evidence="2" id="KW-0963">Cytoplasm</keyword>
<dbReference type="InterPro" id="IPR042108">
    <property type="entry name" value="GTPase_HflX_N_sf"/>
</dbReference>
<dbReference type="InterPro" id="IPR006073">
    <property type="entry name" value="GTP-bd"/>
</dbReference>
<dbReference type="InterPro" id="IPR030394">
    <property type="entry name" value="G_HFLX_dom"/>
</dbReference>
<dbReference type="SUPFAM" id="SSF52540">
    <property type="entry name" value="P-loop containing nucleoside triphosphate hydrolases"/>
    <property type="match status" value="1"/>
</dbReference>
<accession>A0A645A907</accession>
<evidence type="ECO:0000256" key="4">
    <source>
        <dbReference type="ARBA" id="ARBA00022741"/>
    </source>
</evidence>
<dbReference type="NCBIfam" id="TIGR03156">
    <property type="entry name" value="GTP_HflX"/>
    <property type="match status" value="1"/>
</dbReference>
<protein>
    <submittedName>
        <fullName evidence="8">GTPase HflX</fullName>
    </submittedName>
</protein>
<organism evidence="8">
    <name type="scientific">bioreactor metagenome</name>
    <dbReference type="NCBI Taxonomy" id="1076179"/>
    <lineage>
        <taxon>unclassified sequences</taxon>
        <taxon>metagenomes</taxon>
        <taxon>ecological metagenomes</taxon>
    </lineage>
</organism>
<dbReference type="CDD" id="cd01878">
    <property type="entry name" value="HflX"/>
    <property type="match status" value="1"/>
</dbReference>
<evidence type="ECO:0000313" key="8">
    <source>
        <dbReference type="EMBL" id="MPM49188.1"/>
    </source>
</evidence>
<dbReference type="PANTHER" id="PTHR10229:SF0">
    <property type="entry name" value="GTP-BINDING PROTEIN 6-RELATED"/>
    <property type="match status" value="1"/>
</dbReference>